<comment type="caution">
    <text evidence="3">The sequence shown here is derived from an EMBL/GenBank/DDBJ whole genome shotgun (WGS) entry which is preliminary data.</text>
</comment>
<dbReference type="GO" id="GO:0005948">
    <property type="term" value="C:acetolactate synthase complex"/>
    <property type="evidence" value="ECO:0007669"/>
    <property type="project" value="TreeGrafter"/>
</dbReference>
<dbReference type="SUPFAM" id="SSF52518">
    <property type="entry name" value="Thiamin diphosphate-binding fold (THDP-binding)"/>
    <property type="match status" value="1"/>
</dbReference>
<evidence type="ECO:0000259" key="2">
    <source>
        <dbReference type="Pfam" id="PF02775"/>
    </source>
</evidence>
<dbReference type="Pfam" id="PF02775">
    <property type="entry name" value="TPP_enzyme_C"/>
    <property type="match status" value="1"/>
</dbReference>
<dbReference type="AlphaFoldDB" id="A0A9Q1KGP1"/>
<dbReference type="InterPro" id="IPR011766">
    <property type="entry name" value="TPP_enzyme_TPP-bd"/>
</dbReference>
<protein>
    <recommendedName>
        <fullName evidence="2">Thiamine pyrophosphate enzyme TPP-binding domain-containing protein</fullName>
    </recommendedName>
</protein>
<dbReference type="InterPro" id="IPR029035">
    <property type="entry name" value="DHS-like_NAD/FAD-binding_dom"/>
</dbReference>
<dbReference type="GO" id="GO:0030976">
    <property type="term" value="F:thiamine pyrophosphate binding"/>
    <property type="evidence" value="ECO:0007669"/>
    <property type="project" value="InterPro"/>
</dbReference>
<evidence type="ECO:0000313" key="4">
    <source>
        <dbReference type="Proteomes" id="UP001153076"/>
    </source>
</evidence>
<dbReference type="InterPro" id="IPR045229">
    <property type="entry name" value="TPP_enz"/>
</dbReference>
<comment type="similarity">
    <text evidence="1">Belongs to the TPP enzyme family.</text>
</comment>
<organism evidence="3 4">
    <name type="scientific">Carnegiea gigantea</name>
    <dbReference type="NCBI Taxonomy" id="171969"/>
    <lineage>
        <taxon>Eukaryota</taxon>
        <taxon>Viridiplantae</taxon>
        <taxon>Streptophyta</taxon>
        <taxon>Embryophyta</taxon>
        <taxon>Tracheophyta</taxon>
        <taxon>Spermatophyta</taxon>
        <taxon>Magnoliopsida</taxon>
        <taxon>eudicotyledons</taxon>
        <taxon>Gunneridae</taxon>
        <taxon>Pentapetalae</taxon>
        <taxon>Caryophyllales</taxon>
        <taxon>Cactineae</taxon>
        <taxon>Cactaceae</taxon>
        <taxon>Cactoideae</taxon>
        <taxon>Echinocereeae</taxon>
        <taxon>Carnegiea</taxon>
    </lineage>
</organism>
<keyword evidence="4" id="KW-1185">Reference proteome</keyword>
<dbReference type="PANTHER" id="PTHR18968:SF13">
    <property type="entry name" value="ACETOLACTATE SYNTHASE CATALYTIC SUBUNIT, MITOCHONDRIAL"/>
    <property type="match status" value="1"/>
</dbReference>
<dbReference type="InterPro" id="IPR029061">
    <property type="entry name" value="THDP-binding"/>
</dbReference>
<dbReference type="Gene3D" id="3.40.50.1220">
    <property type="entry name" value="TPP-binding domain"/>
    <property type="match status" value="1"/>
</dbReference>
<dbReference type="EMBL" id="JAKOGI010000128">
    <property type="protein sequence ID" value="KAJ8443033.1"/>
    <property type="molecule type" value="Genomic_DNA"/>
</dbReference>
<dbReference type="GO" id="GO:0009099">
    <property type="term" value="P:L-valine biosynthetic process"/>
    <property type="evidence" value="ECO:0007669"/>
    <property type="project" value="TreeGrafter"/>
</dbReference>
<feature type="domain" description="Thiamine pyrophosphate enzyme TPP-binding" evidence="2">
    <location>
        <begin position="154"/>
        <end position="201"/>
    </location>
</feature>
<dbReference type="Proteomes" id="UP001153076">
    <property type="component" value="Unassembled WGS sequence"/>
</dbReference>
<dbReference type="GO" id="GO:0050660">
    <property type="term" value="F:flavin adenine dinucleotide binding"/>
    <property type="evidence" value="ECO:0007669"/>
    <property type="project" value="TreeGrafter"/>
</dbReference>
<dbReference type="SUPFAM" id="SSF52467">
    <property type="entry name" value="DHS-like NAD/FAD-binding domain"/>
    <property type="match status" value="1"/>
</dbReference>
<reference evidence="3" key="1">
    <citation type="submission" date="2022-04" db="EMBL/GenBank/DDBJ databases">
        <title>Carnegiea gigantea Genome sequencing and assembly v2.</title>
        <authorList>
            <person name="Copetti D."/>
            <person name="Sanderson M.J."/>
            <person name="Burquez A."/>
            <person name="Wojciechowski M.F."/>
        </authorList>
    </citation>
    <scope>NUCLEOTIDE SEQUENCE</scope>
    <source>
        <strain evidence="3">SGP5-SGP5p</strain>
        <tissue evidence="3">Aerial part</tissue>
    </source>
</reference>
<gene>
    <name evidence="3" type="ORF">Cgig2_030236</name>
</gene>
<accession>A0A9Q1KGP1</accession>
<proteinExistence type="inferred from homology"/>
<dbReference type="Gene3D" id="3.40.50.970">
    <property type="match status" value="2"/>
</dbReference>
<dbReference type="PANTHER" id="PTHR18968">
    <property type="entry name" value="THIAMINE PYROPHOSPHATE ENZYMES"/>
    <property type="match status" value="1"/>
</dbReference>
<dbReference type="GO" id="GO:0003984">
    <property type="term" value="F:acetolactate synthase activity"/>
    <property type="evidence" value="ECO:0007669"/>
    <property type="project" value="TreeGrafter"/>
</dbReference>
<evidence type="ECO:0000313" key="3">
    <source>
        <dbReference type="EMBL" id="KAJ8443033.1"/>
    </source>
</evidence>
<evidence type="ECO:0000256" key="1">
    <source>
        <dbReference type="ARBA" id="ARBA00007812"/>
    </source>
</evidence>
<dbReference type="OrthoDB" id="1705708at2759"/>
<sequence length="291" mass="33323">MDMIFQVERPILYVGGGYMNASEELRRFDDRVTGKIKAFASQSRIVHIDINPSKICMHCNIKLTLKVINNTLFKSGHLRSTNFFKWRNGTKPKHSLIHSKNHADHNNKKLIREEDTVLMSNELIKGAIIAIGVGQHQMFAAQVPMPIANFWRDGFIMNVQELAIIQAENLSIKIVMLNNQHLGMVVQPEDIFYKEHQAYTYLGDPTWSQLRGAIQKDVGDFEALLVRYRGSQPSALAYDPNSYVLERLNTYVTNVVSGFDVLITIYPINFPPKVESTKRSHSVFVVWHCYI</sequence>
<dbReference type="GO" id="GO:0009097">
    <property type="term" value="P:isoleucine biosynthetic process"/>
    <property type="evidence" value="ECO:0007669"/>
    <property type="project" value="TreeGrafter"/>
</dbReference>
<name>A0A9Q1KGP1_9CARY</name>